<reference evidence="2 3" key="1">
    <citation type="journal article" date="2002" name="Nature">
        <title>Genome sequence and comparative analysis of the model rodent malaria parasite Plasmodium yoelii yoelii.</title>
        <authorList>
            <person name="Carlton J.M."/>
            <person name="Angiuoli S.V."/>
            <person name="Suh B.B."/>
            <person name="Kooij T.W."/>
            <person name="Pertea M."/>
            <person name="Silva J.C."/>
            <person name="Ermolaeva M.D."/>
            <person name="Allen J.E."/>
            <person name="Selengut J.D."/>
            <person name="Koo H.L."/>
            <person name="Peterson J.D."/>
            <person name="Pop M."/>
            <person name="Kosack D.S."/>
            <person name="Shumway M.F."/>
            <person name="Bidwell S.L."/>
            <person name="Shallom S.J."/>
            <person name="van Aken S.E."/>
            <person name="Riedmuller S.B."/>
            <person name="Feldblyum T.V."/>
            <person name="Cho J.K."/>
            <person name="Quackenbush J."/>
            <person name="Sedegah M."/>
            <person name="Shoaibi A."/>
            <person name="Cummings L.M."/>
            <person name="Florens L."/>
            <person name="Yates J.R."/>
            <person name="Raine J.D."/>
            <person name="Sinden R.E."/>
            <person name="Harris M.A."/>
            <person name="Cunningham D.A."/>
            <person name="Preiser P.R."/>
            <person name="Bergman L.W."/>
            <person name="Vaidya A.B."/>
            <person name="van Lin L.H."/>
            <person name="Janse C.J."/>
            <person name="Waters A.P."/>
            <person name="Smith H.O."/>
            <person name="White O.R."/>
            <person name="Salzberg S.L."/>
            <person name="Venter J.C."/>
            <person name="Fraser C.M."/>
            <person name="Hoffman S.L."/>
            <person name="Gardner M.J."/>
            <person name="Carucci D.J."/>
        </authorList>
    </citation>
    <scope>NUCLEOTIDE SEQUENCE [LARGE SCALE GENOMIC DNA]</scope>
    <source>
        <strain evidence="2 3">17XNL</strain>
    </source>
</reference>
<dbReference type="EMBL" id="AABL01000066">
    <property type="protein sequence ID" value="EAA21876.1"/>
    <property type="molecule type" value="Genomic_DNA"/>
</dbReference>
<dbReference type="PaxDb" id="73239-Q7RSW6"/>
<keyword evidence="1" id="KW-1133">Transmembrane helix</keyword>
<evidence type="ECO:0000313" key="2">
    <source>
        <dbReference type="EMBL" id="EAA21876.1"/>
    </source>
</evidence>
<organism evidence="2 3">
    <name type="scientific">Plasmodium yoelii yoelii</name>
    <dbReference type="NCBI Taxonomy" id="73239"/>
    <lineage>
        <taxon>Eukaryota</taxon>
        <taxon>Sar</taxon>
        <taxon>Alveolata</taxon>
        <taxon>Apicomplexa</taxon>
        <taxon>Aconoidasida</taxon>
        <taxon>Haemosporida</taxon>
        <taxon>Plasmodiidae</taxon>
        <taxon>Plasmodium</taxon>
        <taxon>Plasmodium (Vinckeia)</taxon>
    </lineage>
</organism>
<dbReference type="InterPro" id="IPR006477">
    <property type="entry name" value="Yir_bir_cir"/>
</dbReference>
<accession>Q7RSW6</accession>
<dbReference type="AlphaFoldDB" id="Q7RSW6"/>
<keyword evidence="1" id="KW-0472">Membrane</keyword>
<protein>
    <submittedName>
        <fullName evidence="2">Yir2 protein</fullName>
    </submittedName>
</protein>
<comment type="caution">
    <text evidence="2">The sequence shown here is derived from an EMBL/GenBank/DDBJ whole genome shotgun (WGS) entry which is preliminary data.</text>
</comment>
<keyword evidence="3" id="KW-1185">Reference proteome</keyword>
<keyword evidence="1" id="KW-0812">Transmembrane</keyword>
<dbReference type="InParanoid" id="Q7RSW6"/>
<sequence>MNVIKDKNLCKIVLYIHMIKNNNNDRFNHRQLYIMVQLFRHLLSCIRFSTLRTYYPDELDKSKTTNFYALGTIKDYCSNGDSGNIQECKTELDKINAACLWLFNQIISNKVNSLNKEQLKIIIIYIMIWLSYKLKISDVGITTLKDFYTKYIKNHTDSTNCKKSGINCSDTLKNKTGYKNFKEFIEKNEYFINMDMNIMSNFYDPFKLLCSMHTEFDANNPDCKNYIEKAQEFVKKYEKLNGDSNNTEGSLYSQILSTLSNDYDNYKKECNGVNCMDIPSLPEIPKKNYEQRSEVTSSSSSIANKLIIVLSIFGAISIFLGISYKVNNKELKKYFHYIYANINKQIIRFLIFYISIRYLDFGNDLKNI</sequence>
<dbReference type="Proteomes" id="UP000008553">
    <property type="component" value="Unassembled WGS sequence"/>
</dbReference>
<dbReference type="NCBIfam" id="TIGR01590">
    <property type="entry name" value="yir-bir-cir_Pla"/>
    <property type="match status" value="1"/>
</dbReference>
<evidence type="ECO:0000313" key="3">
    <source>
        <dbReference type="Proteomes" id="UP000008553"/>
    </source>
</evidence>
<gene>
    <name evidence="2" type="ORF">PY00236</name>
</gene>
<proteinExistence type="predicted"/>
<evidence type="ECO:0000256" key="1">
    <source>
        <dbReference type="SAM" id="Phobius"/>
    </source>
</evidence>
<feature type="transmembrane region" description="Helical" evidence="1">
    <location>
        <begin position="302"/>
        <end position="322"/>
    </location>
</feature>
<dbReference type="Pfam" id="PF06022">
    <property type="entry name" value="Cir_Bir_Yir"/>
    <property type="match status" value="1"/>
</dbReference>
<feature type="transmembrane region" description="Helical" evidence="1">
    <location>
        <begin position="334"/>
        <end position="356"/>
    </location>
</feature>
<name>Q7RSW6_PLAYO</name>